<evidence type="ECO:0000313" key="2">
    <source>
        <dbReference type="EMBL" id="ABE52612.1"/>
    </source>
</evidence>
<keyword evidence="1" id="KW-0812">Transmembrane</keyword>
<dbReference type="Pfam" id="PF09946">
    <property type="entry name" value="DUF2178"/>
    <property type="match status" value="1"/>
</dbReference>
<feature type="transmembrane region" description="Helical" evidence="1">
    <location>
        <begin position="73"/>
        <end position="91"/>
    </location>
</feature>
<dbReference type="EMBL" id="CP000300">
    <property type="protein sequence ID" value="ABE52612.1"/>
    <property type="molecule type" value="Genomic_DNA"/>
</dbReference>
<name>Q12VB4_METBU</name>
<dbReference type="RefSeq" id="WP_011499755.1">
    <property type="nucleotide sequence ID" value="NC_007955.1"/>
</dbReference>
<organism evidence="2 3">
    <name type="scientific">Methanococcoides burtonii (strain DSM 6242 / NBRC 107633 / OCM 468 / ACE-M)</name>
    <dbReference type="NCBI Taxonomy" id="259564"/>
    <lineage>
        <taxon>Archaea</taxon>
        <taxon>Methanobacteriati</taxon>
        <taxon>Methanobacteriota</taxon>
        <taxon>Stenosarchaea group</taxon>
        <taxon>Methanomicrobia</taxon>
        <taxon>Methanosarcinales</taxon>
        <taxon>Methanosarcinaceae</taxon>
        <taxon>Methanococcoides</taxon>
    </lineage>
</organism>
<evidence type="ECO:0000256" key="1">
    <source>
        <dbReference type="SAM" id="Phobius"/>
    </source>
</evidence>
<proteinExistence type="predicted"/>
<dbReference type="AlphaFoldDB" id="Q12VB4"/>
<protein>
    <recommendedName>
        <fullName evidence="4">DUF2178 domain-containing protein</fullName>
    </recommendedName>
</protein>
<dbReference type="HOGENOM" id="CLU_1933250_0_0_2"/>
<gene>
    <name evidence="2" type="ordered locus">Mbur_1720</name>
</gene>
<dbReference type="Proteomes" id="UP000001979">
    <property type="component" value="Chromosome"/>
</dbReference>
<keyword evidence="1" id="KW-0472">Membrane</keyword>
<keyword evidence="3" id="KW-1185">Reference proteome</keyword>
<dbReference type="KEGG" id="mbu:Mbur_1720"/>
<feature type="transmembrane region" description="Helical" evidence="1">
    <location>
        <begin position="12"/>
        <end position="29"/>
    </location>
</feature>
<feature type="transmembrane region" description="Helical" evidence="1">
    <location>
        <begin position="35"/>
        <end position="53"/>
    </location>
</feature>
<dbReference type="GeneID" id="3997394"/>
<dbReference type="OrthoDB" id="142030at2157"/>
<sequence length="130" mass="15185">MKIRKDKYTLRGLALILGMLVLGLILWQFQFYGGSAALIIIASILTVMFLHTATKPQEYFIRDERSVRINEKAGYHAFWILVMCIAILTMMDWFTEILYKDVSAPLYIIGMGSWVTLRWYYDKKGYETDP</sequence>
<evidence type="ECO:0008006" key="4">
    <source>
        <dbReference type="Google" id="ProtNLM"/>
    </source>
</evidence>
<dbReference type="STRING" id="259564.Mbur_1720"/>
<dbReference type="InterPro" id="IPR019235">
    <property type="entry name" value="DUF2178_TM"/>
</dbReference>
<evidence type="ECO:0000313" key="3">
    <source>
        <dbReference type="Proteomes" id="UP000001979"/>
    </source>
</evidence>
<feature type="transmembrane region" description="Helical" evidence="1">
    <location>
        <begin position="103"/>
        <end position="121"/>
    </location>
</feature>
<keyword evidence="1" id="KW-1133">Transmembrane helix</keyword>
<accession>Q12VB4</accession>
<reference evidence="3" key="1">
    <citation type="journal article" date="2009" name="ISME J.">
        <title>The genome sequence of the psychrophilic archaeon, Methanococcoides burtonii: the role of genome evolution in cold adaptation.</title>
        <authorList>
            <person name="Allen M.A."/>
            <person name="Lauro F.M."/>
            <person name="Williams T.J."/>
            <person name="Burg D."/>
            <person name="Siddiqui K.S."/>
            <person name="De Francisci D."/>
            <person name="Chong K.W."/>
            <person name="Pilak O."/>
            <person name="Chew H.H."/>
            <person name="De Maere M.Z."/>
            <person name="Ting L."/>
            <person name="Katrib M."/>
            <person name="Ng C."/>
            <person name="Sowers K.R."/>
            <person name="Galperin M.Y."/>
            <person name="Anderson I.J."/>
            <person name="Ivanova N."/>
            <person name="Dalin E."/>
            <person name="Martinez M."/>
            <person name="Lapidus A."/>
            <person name="Hauser L."/>
            <person name="Land M."/>
            <person name="Thomas T."/>
            <person name="Cavicchioli R."/>
        </authorList>
    </citation>
    <scope>NUCLEOTIDE SEQUENCE [LARGE SCALE GENOMIC DNA]</scope>
    <source>
        <strain evidence="3">DSM 6242 / NBRC 107633 / OCM 468 / ACE-M</strain>
    </source>
</reference>